<organism evidence="1 2">
    <name type="scientific">Oleidesulfovibrio alaskensis (strain ATCC BAA-1058 / DSM 17464 / G20)</name>
    <name type="common">Desulfovibrio alaskensis</name>
    <dbReference type="NCBI Taxonomy" id="207559"/>
    <lineage>
        <taxon>Bacteria</taxon>
        <taxon>Pseudomonadati</taxon>
        <taxon>Thermodesulfobacteriota</taxon>
        <taxon>Desulfovibrionia</taxon>
        <taxon>Desulfovibrionales</taxon>
        <taxon>Desulfovibrionaceae</taxon>
        <taxon>Oleidesulfovibrio</taxon>
    </lineage>
</organism>
<dbReference type="HOGENOM" id="CLU_2092825_0_0_7"/>
<name>Q30W81_OLEA2</name>
<sequence length="116" mass="12322">MKKKLVGVECLNEYICQSSNKLYADSSVILTPGARDELSRRGVTVVYGPRPESGEAPAACPPGCTCPACTAAKADSGLEQLLFAVAAMLKTEYGITDPEELKNLSCQALRTIKANL</sequence>
<dbReference type="eggNOG" id="ENOG502ZI94">
    <property type="taxonomic scope" value="Bacteria"/>
</dbReference>
<dbReference type="EMBL" id="CP000112">
    <property type="protein sequence ID" value="ABB40065.1"/>
    <property type="molecule type" value="Genomic_DNA"/>
</dbReference>
<protein>
    <submittedName>
        <fullName evidence="1">Uncharacterized protein</fullName>
    </submittedName>
</protein>
<evidence type="ECO:0000313" key="1">
    <source>
        <dbReference type="EMBL" id="ABB40065.1"/>
    </source>
</evidence>
<evidence type="ECO:0000313" key="2">
    <source>
        <dbReference type="Proteomes" id="UP000002710"/>
    </source>
</evidence>
<gene>
    <name evidence="1" type="ordered locus">Dde_3271</name>
</gene>
<dbReference type="AlphaFoldDB" id="Q30W81"/>
<dbReference type="Proteomes" id="UP000002710">
    <property type="component" value="Chromosome"/>
</dbReference>
<dbReference type="SMR" id="Q30W81"/>
<proteinExistence type="predicted"/>
<dbReference type="KEGG" id="dde:Dde_3271"/>
<dbReference type="STRING" id="207559.Dde_3271"/>
<keyword evidence="2" id="KW-1185">Reference proteome</keyword>
<reference evidence="1 2" key="1">
    <citation type="journal article" date="2011" name="J. Bacteriol.">
        <title>Complete genome sequence and updated annotation of Desulfovibrio alaskensis G20.</title>
        <authorList>
            <person name="Hauser L.J."/>
            <person name="Land M.L."/>
            <person name="Brown S.D."/>
            <person name="Larimer F."/>
            <person name="Keller K.L."/>
            <person name="Rapp-Giles B.J."/>
            <person name="Price M.N."/>
            <person name="Lin M."/>
            <person name="Bruce D.C."/>
            <person name="Detter J.C."/>
            <person name="Tapia R."/>
            <person name="Han C.S."/>
            <person name="Goodwin L.A."/>
            <person name="Cheng J.F."/>
            <person name="Pitluck S."/>
            <person name="Copeland A."/>
            <person name="Lucas S."/>
            <person name="Nolan M."/>
            <person name="Lapidus A.L."/>
            <person name="Palumbo A.V."/>
            <person name="Wall J.D."/>
        </authorList>
    </citation>
    <scope>NUCLEOTIDE SEQUENCE [LARGE SCALE GENOMIC DNA]</scope>
    <source>
        <strain evidence="2">ATCC BAA 1058 / DSM 17464 / G20</strain>
    </source>
</reference>
<dbReference type="RefSeq" id="WP_011369009.1">
    <property type="nucleotide sequence ID" value="NC_007519.1"/>
</dbReference>
<accession>Q30W81</accession>